<keyword evidence="1" id="KW-0962">Peroxisome biogenesis</keyword>
<accession>A0A8H4IWK4</accession>
<name>A0A8H4IWK4_9PEZI</name>
<comment type="caution">
    <text evidence="5">The sequence shown here is derived from an EMBL/GenBank/DDBJ whole genome shotgun (WGS) entry which is preliminary data.</text>
</comment>
<sequence length="297" mass="33594">MSTSEGGQPSALRRQQLRALLQSSLRSTDTTLLRLAKLLSTPAGIDSTLCTVNYTLTLVRSGLQKHLESKLRSLALGIAEKASDALLPGETLVASVPPTPAIQRLSRTVEGSKKLEELISDFRIFVRMWGLLDLYLWGRDTYVNSPKDKVIKSITWIQVFSNVIYQYMENVAYLASKGILNTDGWTGEAGTKRQTWWWIWSSRFWAAHVGLEFVRLGYQWHQDSKQAAAEGEEKEDKLERRKKYETWWRQAISNAGWGPLTIHWSLEEGCVSDAWVGLFGTIAGGVGFRERWRQTAA</sequence>
<dbReference type="PANTHER" id="PTHR12652">
    <property type="entry name" value="PEROXISOMAL BIOGENESIS FACTOR 11"/>
    <property type="match status" value="1"/>
</dbReference>
<dbReference type="OrthoDB" id="10005898at2759"/>
<proteinExistence type="predicted"/>
<evidence type="ECO:0000256" key="1">
    <source>
        <dbReference type="ARBA" id="ARBA00022593"/>
    </source>
</evidence>
<organism evidence="5 6">
    <name type="scientific">Botryosphaeria dothidea</name>
    <dbReference type="NCBI Taxonomy" id="55169"/>
    <lineage>
        <taxon>Eukaryota</taxon>
        <taxon>Fungi</taxon>
        <taxon>Dikarya</taxon>
        <taxon>Ascomycota</taxon>
        <taxon>Pezizomycotina</taxon>
        <taxon>Dothideomycetes</taxon>
        <taxon>Dothideomycetes incertae sedis</taxon>
        <taxon>Botryosphaeriales</taxon>
        <taxon>Botryosphaeriaceae</taxon>
        <taxon>Botryosphaeria</taxon>
    </lineage>
</organism>
<dbReference type="Pfam" id="PF05648">
    <property type="entry name" value="PEX11"/>
    <property type="match status" value="1"/>
</dbReference>
<evidence type="ECO:0000256" key="2">
    <source>
        <dbReference type="ARBA" id="ARBA00023136"/>
    </source>
</evidence>
<dbReference type="GO" id="GO:0005778">
    <property type="term" value="C:peroxisomal membrane"/>
    <property type="evidence" value="ECO:0007669"/>
    <property type="project" value="UniProtKB-SubCell"/>
</dbReference>
<dbReference type="PANTHER" id="PTHR12652:SF25">
    <property type="entry name" value="MICROBODY (PEROXISOME) PROLIFERATION PROTEIN PEROXIN 11C (EUROFUNG)"/>
    <property type="match status" value="1"/>
</dbReference>
<evidence type="ECO:0008006" key="7">
    <source>
        <dbReference type="Google" id="ProtNLM"/>
    </source>
</evidence>
<dbReference type="Proteomes" id="UP000572817">
    <property type="component" value="Unassembled WGS sequence"/>
</dbReference>
<dbReference type="AlphaFoldDB" id="A0A8H4IWK4"/>
<keyword evidence="3" id="KW-0576">Peroxisome</keyword>
<comment type="subcellular location">
    <subcellularLocation>
        <location evidence="4">Peroxisome membrane</location>
    </subcellularLocation>
</comment>
<keyword evidence="2" id="KW-0472">Membrane</keyword>
<dbReference type="EMBL" id="WWBZ02000022">
    <property type="protein sequence ID" value="KAF4307688.1"/>
    <property type="molecule type" value="Genomic_DNA"/>
</dbReference>
<dbReference type="GO" id="GO:0016559">
    <property type="term" value="P:peroxisome fission"/>
    <property type="evidence" value="ECO:0007669"/>
    <property type="project" value="InterPro"/>
</dbReference>
<evidence type="ECO:0000256" key="3">
    <source>
        <dbReference type="ARBA" id="ARBA00023140"/>
    </source>
</evidence>
<keyword evidence="6" id="KW-1185">Reference proteome</keyword>
<evidence type="ECO:0000313" key="6">
    <source>
        <dbReference type="Proteomes" id="UP000572817"/>
    </source>
</evidence>
<gene>
    <name evidence="5" type="ORF">GTA08_BOTSDO04338</name>
</gene>
<evidence type="ECO:0000256" key="4">
    <source>
        <dbReference type="ARBA" id="ARBA00046271"/>
    </source>
</evidence>
<dbReference type="InterPro" id="IPR008733">
    <property type="entry name" value="PEX11"/>
</dbReference>
<reference evidence="5" key="1">
    <citation type="submission" date="2020-04" db="EMBL/GenBank/DDBJ databases">
        <title>Genome Assembly and Annotation of Botryosphaeria dothidea sdau 11-99, a Latent Pathogen of Apple Fruit Ring Rot in China.</title>
        <authorList>
            <person name="Yu C."/>
            <person name="Diao Y."/>
            <person name="Lu Q."/>
            <person name="Zhao J."/>
            <person name="Cui S."/>
            <person name="Peng C."/>
            <person name="He B."/>
            <person name="Liu H."/>
        </authorList>
    </citation>
    <scope>NUCLEOTIDE SEQUENCE [LARGE SCALE GENOMIC DNA]</scope>
    <source>
        <strain evidence="5">Sdau11-99</strain>
    </source>
</reference>
<protein>
    <recommendedName>
        <fullName evidence="7">Peroxin 11c protein</fullName>
    </recommendedName>
</protein>
<evidence type="ECO:0000313" key="5">
    <source>
        <dbReference type="EMBL" id="KAF4307688.1"/>
    </source>
</evidence>